<keyword evidence="2" id="KW-0805">Transcription regulation</keyword>
<evidence type="ECO:0000256" key="1">
    <source>
        <dbReference type="ARBA" id="ARBA00022898"/>
    </source>
</evidence>
<feature type="domain" description="HTH gntR-type" evidence="5">
    <location>
        <begin position="12"/>
        <end position="80"/>
    </location>
</feature>
<dbReference type="SMART" id="SM00345">
    <property type="entry name" value="HTH_GNTR"/>
    <property type="match status" value="1"/>
</dbReference>
<protein>
    <submittedName>
        <fullName evidence="6">GntR family transcriptional regulator</fullName>
    </submittedName>
</protein>
<dbReference type="Gene3D" id="1.10.10.10">
    <property type="entry name" value="Winged helix-like DNA-binding domain superfamily/Winged helix DNA-binding domain"/>
    <property type="match status" value="1"/>
</dbReference>
<evidence type="ECO:0000256" key="3">
    <source>
        <dbReference type="ARBA" id="ARBA00023125"/>
    </source>
</evidence>
<evidence type="ECO:0000313" key="7">
    <source>
        <dbReference type="Proteomes" id="UP001564626"/>
    </source>
</evidence>
<dbReference type="Proteomes" id="UP001564626">
    <property type="component" value="Unassembled WGS sequence"/>
</dbReference>
<gene>
    <name evidence="6" type="ORF">AB8O55_11760</name>
</gene>
<evidence type="ECO:0000256" key="2">
    <source>
        <dbReference type="ARBA" id="ARBA00023015"/>
    </source>
</evidence>
<dbReference type="InterPro" id="IPR000524">
    <property type="entry name" value="Tscrpt_reg_HTH_GntR"/>
</dbReference>
<dbReference type="PRINTS" id="PR00035">
    <property type="entry name" value="HTHGNTR"/>
</dbReference>
<evidence type="ECO:0000259" key="5">
    <source>
        <dbReference type="PROSITE" id="PS50949"/>
    </source>
</evidence>
<dbReference type="InterPro" id="IPR036390">
    <property type="entry name" value="WH_DNA-bd_sf"/>
</dbReference>
<dbReference type="SUPFAM" id="SSF46785">
    <property type="entry name" value="Winged helix' DNA-binding domain"/>
    <property type="match status" value="1"/>
</dbReference>
<keyword evidence="4" id="KW-0804">Transcription</keyword>
<keyword evidence="1" id="KW-0663">Pyridoxal phosphate</keyword>
<organism evidence="6 7">
    <name type="scientific">Saccharopolyspora cebuensis</name>
    <dbReference type="NCBI Taxonomy" id="418759"/>
    <lineage>
        <taxon>Bacteria</taxon>
        <taxon>Bacillati</taxon>
        <taxon>Actinomycetota</taxon>
        <taxon>Actinomycetes</taxon>
        <taxon>Pseudonocardiales</taxon>
        <taxon>Pseudonocardiaceae</taxon>
        <taxon>Saccharopolyspora</taxon>
    </lineage>
</organism>
<sequence>MTRGELPGLVRGSSAAEIVDSIRRLIDSGGLSSGAALPPIRGLAAELGVNRNTVAAAYAQLAAAGLVETRRRGGTVVLGMPAPDGEGRGAAGGLVNLADGNPAIEVLPDPRAAFAAGYVPALYGYPPISEGLAAWAESEMAPDVGTVPRGGSYSPTARWMRWSACSARI</sequence>
<dbReference type="EMBL" id="JBGEHV010000017">
    <property type="protein sequence ID" value="MEY8040072.1"/>
    <property type="molecule type" value="Genomic_DNA"/>
</dbReference>
<keyword evidence="7" id="KW-1185">Reference proteome</keyword>
<dbReference type="InterPro" id="IPR036388">
    <property type="entry name" value="WH-like_DNA-bd_sf"/>
</dbReference>
<proteinExistence type="predicted"/>
<dbReference type="PANTHER" id="PTHR46577:SF1">
    <property type="entry name" value="HTH-TYPE TRANSCRIPTIONAL REGULATORY PROTEIN GABR"/>
    <property type="match status" value="1"/>
</dbReference>
<dbReference type="CDD" id="cd07377">
    <property type="entry name" value="WHTH_GntR"/>
    <property type="match status" value="1"/>
</dbReference>
<dbReference type="InterPro" id="IPR051446">
    <property type="entry name" value="HTH_trans_reg/aminotransferase"/>
</dbReference>
<accession>A0ABV4CJA2</accession>
<dbReference type="PANTHER" id="PTHR46577">
    <property type="entry name" value="HTH-TYPE TRANSCRIPTIONAL REGULATORY PROTEIN GABR"/>
    <property type="match status" value="1"/>
</dbReference>
<name>A0ABV4CJA2_9PSEU</name>
<dbReference type="RefSeq" id="WP_369774808.1">
    <property type="nucleotide sequence ID" value="NZ_JBGEHV010000017.1"/>
</dbReference>
<comment type="caution">
    <text evidence="6">The sequence shown here is derived from an EMBL/GenBank/DDBJ whole genome shotgun (WGS) entry which is preliminary data.</text>
</comment>
<evidence type="ECO:0000313" key="6">
    <source>
        <dbReference type="EMBL" id="MEY8040072.1"/>
    </source>
</evidence>
<evidence type="ECO:0000256" key="4">
    <source>
        <dbReference type="ARBA" id="ARBA00023163"/>
    </source>
</evidence>
<reference evidence="6 7" key="1">
    <citation type="submission" date="2024-08" db="EMBL/GenBank/DDBJ databases">
        <title>Genome mining of Saccharopolyspora cebuensis PGLac3 from Nigerian medicinal plant.</title>
        <authorList>
            <person name="Ezeobiora C.E."/>
            <person name="Igbokwe N.H."/>
            <person name="Amin D.H."/>
            <person name="Mendie U.E."/>
        </authorList>
    </citation>
    <scope>NUCLEOTIDE SEQUENCE [LARGE SCALE GENOMIC DNA]</scope>
    <source>
        <strain evidence="6 7">PGLac3</strain>
    </source>
</reference>
<dbReference type="PROSITE" id="PS50949">
    <property type="entry name" value="HTH_GNTR"/>
    <property type="match status" value="1"/>
</dbReference>
<keyword evidence="3" id="KW-0238">DNA-binding</keyword>
<dbReference type="Pfam" id="PF00392">
    <property type="entry name" value="GntR"/>
    <property type="match status" value="1"/>
</dbReference>